<dbReference type="SUPFAM" id="SSF55811">
    <property type="entry name" value="Nudix"/>
    <property type="match status" value="1"/>
</dbReference>
<evidence type="ECO:0000259" key="1">
    <source>
        <dbReference type="PROSITE" id="PS51462"/>
    </source>
</evidence>
<dbReference type="Gene3D" id="3.90.79.10">
    <property type="entry name" value="Nucleoside Triphosphate Pyrophosphohydrolase"/>
    <property type="match status" value="1"/>
</dbReference>
<feature type="domain" description="Nudix hydrolase" evidence="1">
    <location>
        <begin position="46"/>
        <end position="177"/>
    </location>
</feature>
<dbReference type="InterPro" id="IPR015797">
    <property type="entry name" value="NUDIX_hydrolase-like_dom_sf"/>
</dbReference>
<dbReference type="CDD" id="cd03674">
    <property type="entry name" value="NUDIX_Hydrolase"/>
    <property type="match status" value="1"/>
</dbReference>
<proteinExistence type="predicted"/>
<dbReference type="GO" id="GO:0016787">
    <property type="term" value="F:hydrolase activity"/>
    <property type="evidence" value="ECO:0007669"/>
    <property type="project" value="UniProtKB-KW"/>
</dbReference>
<protein>
    <submittedName>
        <fullName evidence="2">NUDIX hydrolase</fullName>
    </submittedName>
</protein>
<dbReference type="EMBL" id="BSQG01000001">
    <property type="protein sequence ID" value="GLU46748.1"/>
    <property type="molecule type" value="Genomic_DNA"/>
</dbReference>
<dbReference type="PROSITE" id="PS51462">
    <property type="entry name" value="NUDIX"/>
    <property type="match status" value="1"/>
</dbReference>
<gene>
    <name evidence="2" type="ORF">Nans01_10990</name>
</gene>
<comment type="caution">
    <text evidence="2">The sequence shown here is derived from an EMBL/GenBank/DDBJ whole genome shotgun (WGS) entry which is preliminary data.</text>
</comment>
<keyword evidence="3" id="KW-1185">Reference proteome</keyword>
<dbReference type="InterPro" id="IPR000086">
    <property type="entry name" value="NUDIX_hydrolase_dom"/>
</dbReference>
<organism evidence="2 3">
    <name type="scientific">Nocardiopsis ansamitocini</name>
    <dbReference type="NCBI Taxonomy" id="1670832"/>
    <lineage>
        <taxon>Bacteria</taxon>
        <taxon>Bacillati</taxon>
        <taxon>Actinomycetota</taxon>
        <taxon>Actinomycetes</taxon>
        <taxon>Streptosporangiales</taxon>
        <taxon>Nocardiopsidaceae</taxon>
        <taxon>Nocardiopsis</taxon>
    </lineage>
</organism>
<evidence type="ECO:0000313" key="2">
    <source>
        <dbReference type="EMBL" id="GLU46748.1"/>
    </source>
</evidence>
<dbReference type="Proteomes" id="UP001165092">
    <property type="component" value="Unassembled WGS sequence"/>
</dbReference>
<dbReference type="RefSeq" id="WP_285757569.1">
    <property type="nucleotide sequence ID" value="NZ_BSQG01000001.1"/>
</dbReference>
<dbReference type="AlphaFoldDB" id="A0A9W6P499"/>
<reference evidence="2" key="1">
    <citation type="submission" date="2023-02" db="EMBL/GenBank/DDBJ databases">
        <title>Nocardiopsis ansamitocini NBRC 112285.</title>
        <authorList>
            <person name="Ichikawa N."/>
            <person name="Sato H."/>
            <person name="Tonouchi N."/>
        </authorList>
    </citation>
    <scope>NUCLEOTIDE SEQUENCE</scope>
    <source>
        <strain evidence="2">NBRC 112285</strain>
    </source>
</reference>
<evidence type="ECO:0000313" key="3">
    <source>
        <dbReference type="Proteomes" id="UP001165092"/>
    </source>
</evidence>
<dbReference type="Pfam" id="PF00293">
    <property type="entry name" value="NUDIX"/>
    <property type="match status" value="1"/>
</dbReference>
<name>A0A9W6P499_9ACTN</name>
<accession>A0A9W6P499</accession>
<keyword evidence="2" id="KW-0378">Hydrolase</keyword>
<sequence length="187" mass="20027">MNQLFLDARSVLDSWRAPDARQEELRVEYLAHLERHPDAMSRSCLPGHLTASAALLDADGERTALTLHAKLKMWLQLGGHCEEADSSLAGAALREAVEESGVAGVRLLPVPVRLDRHAVPCGGGSWHLDVQYAAVAPPDAPLVIDSAESDDLRWFPIGELPDSADSACRALVAAAAARVRAETAAPR</sequence>